<feature type="domain" description="AB hydrolase-1" evidence="1">
    <location>
        <begin position="31"/>
        <end position="254"/>
    </location>
</feature>
<comment type="caution">
    <text evidence="2">The sequence shown here is derived from an EMBL/GenBank/DDBJ whole genome shotgun (WGS) entry which is preliminary data.</text>
</comment>
<dbReference type="SUPFAM" id="SSF53474">
    <property type="entry name" value="alpha/beta-Hydrolases"/>
    <property type="match status" value="1"/>
</dbReference>
<dbReference type="PRINTS" id="PR00111">
    <property type="entry name" value="ABHYDROLASE"/>
</dbReference>
<keyword evidence="2" id="KW-0378">Hydrolase</keyword>
<dbReference type="GO" id="GO:0046503">
    <property type="term" value="P:glycerolipid catabolic process"/>
    <property type="evidence" value="ECO:0007669"/>
    <property type="project" value="TreeGrafter"/>
</dbReference>
<proteinExistence type="predicted"/>
<dbReference type="PANTHER" id="PTHR43433:SF5">
    <property type="entry name" value="AB HYDROLASE-1 DOMAIN-CONTAINING PROTEIN"/>
    <property type="match status" value="1"/>
</dbReference>
<dbReference type="Proteomes" id="UP000431922">
    <property type="component" value="Unassembled WGS sequence"/>
</dbReference>
<keyword evidence="3" id="KW-1185">Reference proteome</keyword>
<dbReference type="OrthoDB" id="7616518at2"/>
<dbReference type="InterPro" id="IPR000073">
    <property type="entry name" value="AB_hydrolase_1"/>
</dbReference>
<dbReference type="Gene3D" id="3.40.50.1820">
    <property type="entry name" value="alpha/beta hydrolase"/>
    <property type="match status" value="1"/>
</dbReference>
<reference evidence="2 3" key="1">
    <citation type="submission" date="2019-12" db="EMBL/GenBank/DDBJ databases">
        <title>Genomic-based taxomic classification of the family Erythrobacteraceae.</title>
        <authorList>
            <person name="Xu L."/>
        </authorList>
    </citation>
    <scope>NUCLEOTIDE SEQUENCE [LARGE SCALE GENOMIC DNA]</scope>
    <source>
        <strain evidence="2 3">KCTC 42453</strain>
    </source>
</reference>
<name>A0A845AWN3_9SPHN</name>
<accession>A0A845AWN3</accession>
<dbReference type="EMBL" id="WTYL01000001">
    <property type="protein sequence ID" value="MXP43421.1"/>
    <property type="molecule type" value="Genomic_DNA"/>
</dbReference>
<dbReference type="InterPro" id="IPR029058">
    <property type="entry name" value="AB_hydrolase_fold"/>
</dbReference>
<evidence type="ECO:0000313" key="2">
    <source>
        <dbReference type="EMBL" id="MXP43421.1"/>
    </source>
</evidence>
<dbReference type="InterPro" id="IPR050471">
    <property type="entry name" value="AB_hydrolase"/>
</dbReference>
<evidence type="ECO:0000259" key="1">
    <source>
        <dbReference type="Pfam" id="PF00561"/>
    </source>
</evidence>
<dbReference type="GO" id="GO:0004806">
    <property type="term" value="F:triacylglycerol lipase activity"/>
    <property type="evidence" value="ECO:0007669"/>
    <property type="project" value="TreeGrafter"/>
</dbReference>
<protein>
    <submittedName>
        <fullName evidence="2">Alpha/beta fold hydrolase</fullName>
    </submittedName>
</protein>
<dbReference type="PANTHER" id="PTHR43433">
    <property type="entry name" value="HYDROLASE, ALPHA/BETA FOLD FAMILY PROTEIN"/>
    <property type="match status" value="1"/>
</dbReference>
<gene>
    <name evidence="2" type="ORF">GRI65_02995</name>
</gene>
<sequence>MASAEVSMEKIGGRTLRVARWRLDMPSDHLPVLFFNGIGANIEAVAPLAEALSDRGFIMFDMPGIGKSPDPVVPYNTATMAWTAAKVLDRFGLEEVDVMGISWGGGLAQHFAIQHPRRTRRLVLVATSAGMLMIPGNPAALTKMANPRRYVDADYMAQHFETLYGGALGDASGKGGHMARLSPPSPRGYMYQLIAMLGWTSAPALPFMKKDTLILMGDEDQIVPLLNGKFLNMLIPNSELVVMEGGGHLFLLSHKDQSVAAIRSFLDPEESPSGRVERKRAA</sequence>
<dbReference type="Pfam" id="PF00561">
    <property type="entry name" value="Abhydrolase_1"/>
    <property type="match status" value="1"/>
</dbReference>
<organism evidence="2 3">
    <name type="scientific">Allopontixanthobacter sediminis</name>
    <dbReference type="NCBI Taxonomy" id="1689985"/>
    <lineage>
        <taxon>Bacteria</taxon>
        <taxon>Pseudomonadati</taxon>
        <taxon>Pseudomonadota</taxon>
        <taxon>Alphaproteobacteria</taxon>
        <taxon>Sphingomonadales</taxon>
        <taxon>Erythrobacteraceae</taxon>
        <taxon>Allopontixanthobacter</taxon>
    </lineage>
</organism>
<dbReference type="AlphaFoldDB" id="A0A845AWN3"/>
<evidence type="ECO:0000313" key="3">
    <source>
        <dbReference type="Proteomes" id="UP000431922"/>
    </source>
</evidence>